<dbReference type="AlphaFoldDB" id="A0A7X9P331"/>
<evidence type="ECO:0000259" key="5">
    <source>
        <dbReference type="Pfam" id="PF07715"/>
    </source>
</evidence>
<feature type="chain" id="PRO_5030703693" evidence="4">
    <location>
        <begin position="20"/>
        <end position="692"/>
    </location>
</feature>
<reference evidence="6 7" key="1">
    <citation type="submission" date="2020-04" db="EMBL/GenBank/DDBJ databases">
        <title>Flammeovirga sp. SR4, a novel species isolated from seawater.</title>
        <authorList>
            <person name="Wang X."/>
        </authorList>
    </citation>
    <scope>NUCLEOTIDE SEQUENCE [LARGE SCALE GENOMIC DNA]</scope>
    <source>
        <strain evidence="6 7">ATCC 23126</strain>
    </source>
</reference>
<proteinExistence type="predicted"/>
<dbReference type="SUPFAM" id="SSF56935">
    <property type="entry name" value="Porins"/>
    <property type="match status" value="1"/>
</dbReference>
<dbReference type="Gene3D" id="2.40.170.20">
    <property type="entry name" value="TonB-dependent receptor, beta-barrel domain"/>
    <property type="match status" value="1"/>
</dbReference>
<dbReference type="InterPro" id="IPR008969">
    <property type="entry name" value="CarboxyPept-like_regulatory"/>
</dbReference>
<evidence type="ECO:0000256" key="3">
    <source>
        <dbReference type="ARBA" id="ARBA00023237"/>
    </source>
</evidence>
<evidence type="ECO:0000256" key="1">
    <source>
        <dbReference type="ARBA" id="ARBA00004442"/>
    </source>
</evidence>
<evidence type="ECO:0000256" key="4">
    <source>
        <dbReference type="SAM" id="SignalP"/>
    </source>
</evidence>
<dbReference type="EMBL" id="JABANE010000011">
    <property type="protein sequence ID" value="NME67512.1"/>
    <property type="molecule type" value="Genomic_DNA"/>
</dbReference>
<evidence type="ECO:0000313" key="6">
    <source>
        <dbReference type="EMBL" id="NME67512.1"/>
    </source>
</evidence>
<feature type="domain" description="TonB-dependent receptor plug" evidence="5">
    <location>
        <begin position="133"/>
        <end position="214"/>
    </location>
</feature>
<name>A0A7X9P331_9BACT</name>
<dbReference type="Pfam" id="PF07715">
    <property type="entry name" value="Plug"/>
    <property type="match status" value="1"/>
</dbReference>
<evidence type="ECO:0000256" key="2">
    <source>
        <dbReference type="ARBA" id="ARBA00023136"/>
    </source>
</evidence>
<keyword evidence="4" id="KW-0732">Signal</keyword>
<protein>
    <submittedName>
        <fullName evidence="6">TonB-dependent receptor</fullName>
    </submittedName>
</protein>
<keyword evidence="3" id="KW-0998">Cell outer membrane</keyword>
<dbReference type="InterPro" id="IPR036942">
    <property type="entry name" value="Beta-barrel_TonB_sf"/>
</dbReference>
<dbReference type="SUPFAM" id="SSF49464">
    <property type="entry name" value="Carboxypeptidase regulatory domain-like"/>
    <property type="match status" value="1"/>
</dbReference>
<keyword evidence="6" id="KW-0675">Receptor</keyword>
<comment type="subcellular location">
    <subcellularLocation>
        <location evidence="1">Cell outer membrane</location>
    </subcellularLocation>
</comment>
<dbReference type="Pfam" id="PF13715">
    <property type="entry name" value="CarbopepD_reg_2"/>
    <property type="match status" value="1"/>
</dbReference>
<keyword evidence="2" id="KW-0472">Membrane</keyword>
<dbReference type="GO" id="GO:0009279">
    <property type="term" value="C:cell outer membrane"/>
    <property type="evidence" value="ECO:0007669"/>
    <property type="project" value="UniProtKB-SubCell"/>
</dbReference>
<evidence type="ECO:0000313" key="7">
    <source>
        <dbReference type="Proteomes" id="UP000576082"/>
    </source>
</evidence>
<keyword evidence="7" id="KW-1185">Reference proteome</keyword>
<sequence length="692" mass="78148">MKTLLLSTLLLLFYQVGFSQNNIIKGKILDTDGEAIPFASVYLKEIMKGTSTDENGRFELTANYSSSDQLVVSAIGYTEMAFSVSTLSNPVKLELPKSSTTLKAIEIYGGSGKSLEEMTAMQMTGMDIVRNASANGDLYQALQTLPGTSKVGDQTGLFVRGGDATETQTIIDGTVATNPFLGNTPNMPSRGKFDPFMFNGTTFTTGGFSAEYGQALSSVLLLETEDIPEKTSSSINLHFAGVGGSHSHVWEDKTVLMGGITYNNLTPYFGITPQNVDWVKVPEALNAKTAFRHKTRTGMFKMFSQYNLSSVGVVLFDPEKPYEGRIFDRTAHDIYVNNSYKGLLTRSWEIDAGISYNKTVGDIAMGEDNFKEDNQHIISKVTLSHGFGDFMDFKIGGDYRNDQTRWGNYWVKDHLTSAFTESMFHLSSKVKLRLGARGEYSSRMDRFALAPRTSLFFDLDDFNKITLSYGDYYQKAQDEYLAYKSDLDFQKSTHYIINYKREIMGRTFRVELYHKEYDQLIKFNDESFSNEGYGYARGIDIFWRDESSIPFLDYWVTYSYIDSERNYKHFPISAIPDFVTNHNFNVVANFEIPSLRLQPGLTYTYASGRPYENPNAELFMSDKTKDFHNLDVAINYNMNLMGHFTVLFASFSNVLGFDQVFGYEYSTDGTARVEKIPTSKQSIFLGLFMTIE</sequence>
<organism evidence="6 7">
    <name type="scientific">Flammeovirga aprica JL-4</name>
    <dbReference type="NCBI Taxonomy" id="694437"/>
    <lineage>
        <taxon>Bacteria</taxon>
        <taxon>Pseudomonadati</taxon>
        <taxon>Bacteroidota</taxon>
        <taxon>Cytophagia</taxon>
        <taxon>Cytophagales</taxon>
        <taxon>Flammeovirgaceae</taxon>
        <taxon>Flammeovirga</taxon>
    </lineage>
</organism>
<feature type="signal peptide" evidence="4">
    <location>
        <begin position="1"/>
        <end position="19"/>
    </location>
</feature>
<accession>A0A7X9P331</accession>
<dbReference type="Gene3D" id="2.60.40.1120">
    <property type="entry name" value="Carboxypeptidase-like, regulatory domain"/>
    <property type="match status" value="1"/>
</dbReference>
<dbReference type="Proteomes" id="UP000576082">
    <property type="component" value="Unassembled WGS sequence"/>
</dbReference>
<comment type="caution">
    <text evidence="6">The sequence shown here is derived from an EMBL/GenBank/DDBJ whole genome shotgun (WGS) entry which is preliminary data.</text>
</comment>
<dbReference type="RefSeq" id="WP_169655847.1">
    <property type="nucleotide sequence ID" value="NZ_JABANE010000011.1"/>
</dbReference>
<gene>
    <name evidence="6" type="ORF">HHU12_06010</name>
</gene>
<dbReference type="InterPro" id="IPR012910">
    <property type="entry name" value="Plug_dom"/>
</dbReference>